<evidence type="ECO:0000313" key="3">
    <source>
        <dbReference type="Proteomes" id="UP000677244"/>
    </source>
</evidence>
<comment type="caution">
    <text evidence="2">The sequence shown here is derived from an EMBL/GenBank/DDBJ whole genome shotgun (WGS) entry which is preliminary data.</text>
</comment>
<proteinExistence type="predicted"/>
<dbReference type="PROSITE" id="PS51257">
    <property type="entry name" value="PROKAR_LIPOPROTEIN"/>
    <property type="match status" value="1"/>
</dbReference>
<gene>
    <name evidence="2" type="ORF">J7I42_29535</name>
</gene>
<dbReference type="Proteomes" id="UP000677244">
    <property type="component" value="Unassembled WGS sequence"/>
</dbReference>
<feature type="compositionally biased region" description="Pro residues" evidence="1">
    <location>
        <begin position="35"/>
        <end position="47"/>
    </location>
</feature>
<feature type="region of interest" description="Disordered" evidence="1">
    <location>
        <begin position="27"/>
        <end position="47"/>
    </location>
</feature>
<keyword evidence="3" id="KW-1185">Reference proteome</keyword>
<dbReference type="RefSeq" id="WP_209143084.1">
    <property type="nucleotide sequence ID" value="NZ_JAGHKO010000014.1"/>
</dbReference>
<dbReference type="SUPFAM" id="SSF101447">
    <property type="entry name" value="Formin homology 2 domain (FH2 domain)"/>
    <property type="match status" value="1"/>
</dbReference>
<evidence type="ECO:0000256" key="1">
    <source>
        <dbReference type="SAM" id="MobiDB-lite"/>
    </source>
</evidence>
<evidence type="ECO:0000313" key="2">
    <source>
        <dbReference type="EMBL" id="MBO9204468.1"/>
    </source>
</evidence>
<organism evidence="2 3">
    <name type="scientific">Niastella soli</name>
    <dbReference type="NCBI Taxonomy" id="2821487"/>
    <lineage>
        <taxon>Bacteria</taxon>
        <taxon>Pseudomonadati</taxon>
        <taxon>Bacteroidota</taxon>
        <taxon>Chitinophagia</taxon>
        <taxon>Chitinophagales</taxon>
        <taxon>Chitinophagaceae</taxon>
        <taxon>Niastella</taxon>
    </lineage>
</organism>
<sequence>MKLTVFIAITILFAMITITSCKKENYHSRDTSGLKPPPPPPPPPPPDPTLVSFNTADAIDNWESAGNKGAIEKTGGKEGAGWLKASIVNGEDYMHLIYKRPAPVDPKLTVETGQFVFWFYVSSVADLKNNDGQIELTSSGESDKKEFAWNLADIIPGLKNGWNEIKLNFGTAQVSADGGPDIHAFNFFRMYLWTNSKNHNDVAIGVDDLRFRLKSKTLETFNNTDALDNWETAGNKGAIEKPGAKEGQGWLKAPIVSGEDYMHFIYKRPTALNAGLTKANGTLKLWLYIGDISQIKADGQFELTSSGESDKNEYSWNLAPMLPNLKNGWNELTLNFSDAGESSGDGGPKLSAFNFFRLYLWTTSKTHADVALGLDDLRLVEK</sequence>
<reference evidence="2 3" key="1">
    <citation type="submission" date="2021-03" db="EMBL/GenBank/DDBJ databases">
        <title>Assistant Professor.</title>
        <authorList>
            <person name="Huq M.A."/>
        </authorList>
    </citation>
    <scope>NUCLEOTIDE SEQUENCE [LARGE SCALE GENOMIC DNA]</scope>
    <source>
        <strain evidence="2 3">MAH-29</strain>
    </source>
</reference>
<protein>
    <recommendedName>
        <fullName evidence="4">CBM11 domain-containing protein</fullName>
    </recommendedName>
</protein>
<name>A0ABS3Z2T5_9BACT</name>
<evidence type="ECO:0008006" key="4">
    <source>
        <dbReference type="Google" id="ProtNLM"/>
    </source>
</evidence>
<dbReference type="EMBL" id="JAGHKO010000014">
    <property type="protein sequence ID" value="MBO9204468.1"/>
    <property type="molecule type" value="Genomic_DNA"/>
</dbReference>
<accession>A0ABS3Z2T5</accession>